<name>A0A913Z6C3_PATMI</name>
<dbReference type="RefSeq" id="XP_038047363.1">
    <property type="nucleotide sequence ID" value="XM_038191435.1"/>
</dbReference>
<dbReference type="SMART" id="SM00665">
    <property type="entry name" value="B561"/>
    <property type="match status" value="1"/>
</dbReference>
<dbReference type="Proteomes" id="UP000887568">
    <property type="component" value="Unplaced"/>
</dbReference>
<dbReference type="OMA" id="FSTFWYP"/>
<feature type="domain" description="Cytochrome b561" evidence="12">
    <location>
        <begin position="11"/>
        <end position="217"/>
    </location>
</feature>
<accession>A0A913Z6C3</accession>
<dbReference type="PANTHER" id="PTHR10106:SF0">
    <property type="entry name" value="LD36721P"/>
    <property type="match status" value="1"/>
</dbReference>
<evidence type="ECO:0000313" key="13">
    <source>
        <dbReference type="EnsemblMetazoa" id="XP_038047363.1"/>
    </source>
</evidence>
<dbReference type="RefSeq" id="XP_038047364.1">
    <property type="nucleotide sequence ID" value="XM_038191436.1"/>
</dbReference>
<dbReference type="OrthoDB" id="907479at2759"/>
<keyword evidence="8 11" id="KW-1133">Transmembrane helix</keyword>
<evidence type="ECO:0000256" key="8">
    <source>
        <dbReference type="ARBA" id="ARBA00022989"/>
    </source>
</evidence>
<dbReference type="GO" id="GO:0046872">
    <property type="term" value="F:metal ion binding"/>
    <property type="evidence" value="ECO:0007669"/>
    <property type="project" value="UniProtKB-KW"/>
</dbReference>
<keyword evidence="3" id="KW-0813">Transport</keyword>
<evidence type="ECO:0000256" key="11">
    <source>
        <dbReference type="SAM" id="Phobius"/>
    </source>
</evidence>
<feature type="transmembrane region" description="Helical" evidence="11">
    <location>
        <begin position="197"/>
        <end position="216"/>
    </location>
</feature>
<dbReference type="GO" id="GO:0016020">
    <property type="term" value="C:membrane"/>
    <property type="evidence" value="ECO:0007669"/>
    <property type="project" value="UniProtKB-SubCell"/>
</dbReference>
<evidence type="ECO:0000256" key="1">
    <source>
        <dbReference type="ARBA" id="ARBA00001970"/>
    </source>
</evidence>
<dbReference type="Gene3D" id="1.20.120.1770">
    <property type="match status" value="1"/>
</dbReference>
<keyword evidence="14" id="KW-1185">Reference proteome</keyword>
<feature type="transmembrane region" description="Helical" evidence="11">
    <location>
        <begin position="44"/>
        <end position="65"/>
    </location>
</feature>
<keyword evidence="10 11" id="KW-0472">Membrane</keyword>
<dbReference type="AlphaFoldDB" id="A0A913Z6C3"/>
<evidence type="ECO:0000256" key="2">
    <source>
        <dbReference type="ARBA" id="ARBA00004141"/>
    </source>
</evidence>
<keyword evidence="4" id="KW-0349">Heme</keyword>
<evidence type="ECO:0000256" key="10">
    <source>
        <dbReference type="ARBA" id="ARBA00023136"/>
    </source>
</evidence>
<dbReference type="EnsemblMetazoa" id="XM_038191434.1">
    <property type="protein sequence ID" value="XP_038047362.1"/>
    <property type="gene ID" value="LOC119721375"/>
</dbReference>
<keyword evidence="9" id="KW-0408">Iron</keyword>
<evidence type="ECO:0000256" key="4">
    <source>
        <dbReference type="ARBA" id="ARBA00022617"/>
    </source>
</evidence>
<proteinExistence type="predicted"/>
<reference evidence="13" key="1">
    <citation type="submission" date="2022-11" db="UniProtKB">
        <authorList>
            <consortium name="EnsemblMetazoa"/>
        </authorList>
    </citation>
    <scope>IDENTIFICATION</scope>
</reference>
<evidence type="ECO:0000259" key="12">
    <source>
        <dbReference type="PROSITE" id="PS50939"/>
    </source>
</evidence>
<dbReference type="InterPro" id="IPR043205">
    <property type="entry name" value="CYB561/CYBRD1-like"/>
</dbReference>
<dbReference type="InterPro" id="IPR006593">
    <property type="entry name" value="Cyt_b561/ferric_Rdtase_TM"/>
</dbReference>
<dbReference type="GO" id="GO:0016491">
    <property type="term" value="F:oxidoreductase activity"/>
    <property type="evidence" value="ECO:0007669"/>
    <property type="project" value="InterPro"/>
</dbReference>
<comment type="subcellular location">
    <subcellularLocation>
        <location evidence="2">Membrane</location>
        <topology evidence="2">Multi-pass membrane protein</topology>
    </subcellularLocation>
</comment>
<dbReference type="Pfam" id="PF03188">
    <property type="entry name" value="Cytochrom_B561"/>
    <property type="match status" value="1"/>
</dbReference>
<feature type="transmembrane region" description="Helical" evidence="11">
    <location>
        <begin position="77"/>
        <end position="98"/>
    </location>
</feature>
<dbReference type="PROSITE" id="PS50939">
    <property type="entry name" value="CYTOCHROME_B561"/>
    <property type="match status" value="1"/>
</dbReference>
<evidence type="ECO:0000256" key="7">
    <source>
        <dbReference type="ARBA" id="ARBA00022982"/>
    </source>
</evidence>
<feature type="transmembrane region" description="Helical" evidence="11">
    <location>
        <begin position="118"/>
        <end position="138"/>
    </location>
</feature>
<feature type="transmembrane region" description="Helical" evidence="11">
    <location>
        <begin position="159"/>
        <end position="177"/>
    </location>
</feature>
<evidence type="ECO:0000256" key="3">
    <source>
        <dbReference type="ARBA" id="ARBA00022448"/>
    </source>
</evidence>
<protein>
    <recommendedName>
        <fullName evidence="12">Cytochrome b561 domain-containing protein</fullName>
    </recommendedName>
</protein>
<dbReference type="EnsemblMetazoa" id="XM_038191435.1">
    <property type="protein sequence ID" value="XP_038047363.1"/>
    <property type="gene ID" value="LOC119721375"/>
</dbReference>
<evidence type="ECO:0000256" key="9">
    <source>
        <dbReference type="ARBA" id="ARBA00023004"/>
    </source>
</evidence>
<evidence type="ECO:0000256" key="5">
    <source>
        <dbReference type="ARBA" id="ARBA00022692"/>
    </source>
</evidence>
<keyword evidence="7" id="KW-0249">Electron transport</keyword>
<comment type="cofactor">
    <cofactor evidence="1">
        <name>heme b</name>
        <dbReference type="ChEBI" id="CHEBI:60344"/>
    </cofactor>
</comment>
<dbReference type="PANTHER" id="PTHR10106">
    <property type="entry name" value="CYTOCHROME B561-RELATED"/>
    <property type="match status" value="1"/>
</dbReference>
<evidence type="ECO:0000256" key="6">
    <source>
        <dbReference type="ARBA" id="ARBA00022723"/>
    </source>
</evidence>
<dbReference type="EnsemblMetazoa" id="XM_038191436.1">
    <property type="protein sequence ID" value="XP_038047364.1"/>
    <property type="gene ID" value="LOC119721375"/>
</dbReference>
<dbReference type="GeneID" id="119721375"/>
<organism evidence="13 14">
    <name type="scientific">Patiria miniata</name>
    <name type="common">Bat star</name>
    <name type="synonym">Asterina miniata</name>
    <dbReference type="NCBI Taxonomy" id="46514"/>
    <lineage>
        <taxon>Eukaryota</taxon>
        <taxon>Metazoa</taxon>
        <taxon>Echinodermata</taxon>
        <taxon>Eleutherozoa</taxon>
        <taxon>Asterozoa</taxon>
        <taxon>Asteroidea</taxon>
        <taxon>Valvatacea</taxon>
        <taxon>Valvatida</taxon>
        <taxon>Asterinidae</taxon>
        <taxon>Patiria</taxon>
    </lineage>
</organism>
<keyword evidence="5 11" id="KW-0812">Transmembrane</keyword>
<evidence type="ECO:0000313" key="14">
    <source>
        <dbReference type="Proteomes" id="UP000887568"/>
    </source>
</evidence>
<dbReference type="RefSeq" id="XP_038047362.1">
    <property type="nucleotide sequence ID" value="XM_038191434.1"/>
</dbReference>
<keyword evidence="6" id="KW-0479">Metal-binding</keyword>
<sequence length="279" mass="30583">MPSLFWPLVVLSQLFAGAMLVTMVIWLQHHVGGFVWGAPGGYHPLLLTLSLVFLFGEALISFRVLSRCRLPYLAQKAIHASVHTVIIILLIAGLRAAALAKDAQEIHGVVHNYSLHSWLGYFTVILFCLQFVAGGAYYGAERFLRQDHPLRAHYPQVHVFFGIFMFSLSLASCLTGLNELSIYKIAEYSSGVASGNIGNIYGLSMVLFGGSIAFIVTRSEYKTDKTSTQNIDSPQQCQAAYHDALPNVHVMVGDDITDDVTDDVMDGGDGLRMQSKDGV</sequence>